<comment type="caution">
    <text evidence="17">The sequence shown here is derived from an EMBL/GenBank/DDBJ whole genome shotgun (WGS) entry which is preliminary data.</text>
</comment>
<dbReference type="PANTHER" id="PTHR43013">
    <property type="entry name" value="GLUTAMYL-TRNA REDUCTASE"/>
    <property type="match status" value="1"/>
</dbReference>
<dbReference type="PANTHER" id="PTHR43013:SF1">
    <property type="entry name" value="GLUTAMYL-TRNA REDUCTASE"/>
    <property type="match status" value="1"/>
</dbReference>
<dbReference type="UniPathway" id="UPA00251">
    <property type="reaction ID" value="UER00316"/>
</dbReference>
<dbReference type="Pfam" id="PF05201">
    <property type="entry name" value="GlutR_N"/>
    <property type="match status" value="1"/>
</dbReference>
<keyword evidence="6 8" id="KW-0627">Porphyrin biosynthesis</keyword>
<evidence type="ECO:0000256" key="8">
    <source>
        <dbReference type="HAMAP-Rule" id="MF_00087"/>
    </source>
</evidence>
<comment type="catalytic activity">
    <reaction evidence="7 8 13">
        <text>(S)-4-amino-5-oxopentanoate + tRNA(Glu) + NADP(+) = L-glutamyl-tRNA(Glu) + NADPH + H(+)</text>
        <dbReference type="Rhea" id="RHEA:12344"/>
        <dbReference type="Rhea" id="RHEA-COMP:9663"/>
        <dbReference type="Rhea" id="RHEA-COMP:9680"/>
        <dbReference type="ChEBI" id="CHEBI:15378"/>
        <dbReference type="ChEBI" id="CHEBI:57501"/>
        <dbReference type="ChEBI" id="CHEBI:57783"/>
        <dbReference type="ChEBI" id="CHEBI:58349"/>
        <dbReference type="ChEBI" id="CHEBI:78442"/>
        <dbReference type="ChEBI" id="CHEBI:78520"/>
        <dbReference type="EC" id="1.2.1.70"/>
    </reaction>
</comment>
<comment type="function">
    <text evidence="8">Catalyzes the NADPH-dependent reduction of glutamyl-tRNA(Glu) to glutamate 1-semialdehyde (GSA).</text>
</comment>
<dbReference type="Pfam" id="PF00745">
    <property type="entry name" value="GlutR_dimer"/>
    <property type="match status" value="1"/>
</dbReference>
<evidence type="ECO:0000256" key="1">
    <source>
        <dbReference type="ARBA" id="ARBA00005059"/>
    </source>
</evidence>
<evidence type="ECO:0000259" key="15">
    <source>
        <dbReference type="Pfam" id="PF01488"/>
    </source>
</evidence>
<dbReference type="NCBIfam" id="TIGR01035">
    <property type="entry name" value="hemA"/>
    <property type="match status" value="1"/>
</dbReference>
<comment type="pathway">
    <text evidence="1 8 13">Porphyrin-containing compound metabolism; protoporphyrin-IX biosynthesis; 5-aminolevulinate from L-glutamyl-tRNA(Glu): step 1/2.</text>
</comment>
<dbReference type="InterPro" id="IPR015895">
    <property type="entry name" value="4pyrrol_synth_GluRdtase_N"/>
</dbReference>
<comment type="domain">
    <text evidence="8">Possesses an unusual extended V-shaped dimeric structure with each monomer consisting of three distinct domains arranged along a curved 'spinal' alpha-helix. The N-terminal catalytic domain specifically recognizes the glutamate moiety of the substrate. The second domain is the NADPH-binding domain, and the third C-terminal domain is responsible for dimerization.</text>
</comment>
<comment type="miscellaneous">
    <text evidence="8">During catalysis, the active site Cys acts as a nucleophile attacking the alpha-carbonyl group of tRNA-bound glutamate with the formation of a thioester intermediate between enzyme and glutamate, and the concomitant release of tRNA(Glu). The thioester intermediate is finally reduced by direct hydride transfer from NADPH, to form the product GSA.</text>
</comment>
<dbReference type="InterPro" id="IPR015896">
    <property type="entry name" value="4pyrrol_synth_GluRdtase_dimer"/>
</dbReference>
<evidence type="ECO:0000256" key="12">
    <source>
        <dbReference type="PIRSR" id="PIRSR000445-4"/>
    </source>
</evidence>
<feature type="binding site" evidence="8 10">
    <location>
        <position position="123"/>
    </location>
    <ligand>
        <name>substrate</name>
    </ligand>
</feature>
<evidence type="ECO:0000313" key="17">
    <source>
        <dbReference type="EMBL" id="KZB61125.1"/>
    </source>
</evidence>
<dbReference type="HAMAP" id="MF_00087">
    <property type="entry name" value="Glu_tRNA_reductase"/>
    <property type="match status" value="1"/>
</dbReference>
<feature type="binding site" evidence="8 10">
    <location>
        <begin position="63"/>
        <end position="66"/>
    </location>
    <ligand>
        <name>substrate</name>
    </ligand>
</feature>
<dbReference type="SUPFAM" id="SSF69075">
    <property type="entry name" value="Glutamyl tRNA-reductase dimerization domain"/>
    <property type="match status" value="1"/>
</dbReference>
<dbReference type="InterPro" id="IPR006151">
    <property type="entry name" value="Shikm_DH/Glu-tRNA_Rdtase"/>
</dbReference>
<dbReference type="GO" id="GO:0008883">
    <property type="term" value="F:glutamyl-tRNA reductase activity"/>
    <property type="evidence" value="ECO:0007669"/>
    <property type="project" value="UniProtKB-UniRule"/>
</dbReference>
<evidence type="ECO:0000256" key="7">
    <source>
        <dbReference type="ARBA" id="ARBA00047464"/>
    </source>
</evidence>
<protein>
    <recommendedName>
        <fullName evidence="3 8">Glutamyl-tRNA reductase</fullName>
        <shortName evidence="8">GluTR</shortName>
        <ecNumber evidence="3 8">1.2.1.70</ecNumber>
    </recommendedName>
</protein>
<dbReference type="InterPro" id="IPR036343">
    <property type="entry name" value="GluRdtase_N_sf"/>
</dbReference>
<feature type="binding site" evidence="8 11">
    <location>
        <begin position="203"/>
        <end position="208"/>
    </location>
    <ligand>
        <name>NADP(+)</name>
        <dbReference type="ChEBI" id="CHEBI:58349"/>
    </ligand>
</feature>
<evidence type="ECO:0000256" key="4">
    <source>
        <dbReference type="ARBA" id="ARBA00022857"/>
    </source>
</evidence>
<dbReference type="Pfam" id="PF01488">
    <property type="entry name" value="Shikimate_DH"/>
    <property type="match status" value="1"/>
</dbReference>
<organism evidence="17 18">
    <name type="scientific">Thalassospira lucentensis</name>
    <dbReference type="NCBI Taxonomy" id="168935"/>
    <lineage>
        <taxon>Bacteria</taxon>
        <taxon>Pseudomonadati</taxon>
        <taxon>Pseudomonadota</taxon>
        <taxon>Alphaproteobacteria</taxon>
        <taxon>Rhodospirillales</taxon>
        <taxon>Thalassospiraceae</taxon>
        <taxon>Thalassospira</taxon>
    </lineage>
</organism>
<evidence type="ECO:0000256" key="6">
    <source>
        <dbReference type="ARBA" id="ARBA00023244"/>
    </source>
</evidence>
<reference evidence="17 18" key="1">
    <citation type="submission" date="2015-12" db="EMBL/GenBank/DDBJ databases">
        <title>Genome sequence of Thalassospira lucentensis MCCC 1A02072.</title>
        <authorList>
            <person name="Lu L."/>
            <person name="Lai Q."/>
            <person name="Shao Z."/>
            <person name="Qian P."/>
        </authorList>
    </citation>
    <scope>NUCLEOTIDE SEQUENCE [LARGE SCALE GENOMIC DNA]</scope>
    <source>
        <strain evidence="17 18">MCCC 1A02072</strain>
    </source>
</reference>
<proteinExistence type="inferred from homology"/>
<feature type="domain" description="Tetrapyrrole biosynthesis glutamyl-tRNA reductase dimerisation" evidence="14">
    <location>
        <begin position="334"/>
        <end position="416"/>
    </location>
</feature>
<evidence type="ECO:0000259" key="16">
    <source>
        <dbReference type="Pfam" id="PF05201"/>
    </source>
</evidence>
<evidence type="ECO:0000256" key="3">
    <source>
        <dbReference type="ARBA" id="ARBA00012970"/>
    </source>
</evidence>
<evidence type="ECO:0000256" key="11">
    <source>
        <dbReference type="PIRSR" id="PIRSR000445-3"/>
    </source>
</evidence>
<evidence type="ECO:0000256" key="2">
    <source>
        <dbReference type="ARBA" id="ARBA00005916"/>
    </source>
</evidence>
<feature type="active site" description="Nucleophile" evidence="8 9">
    <location>
        <position position="64"/>
    </location>
</feature>
<name>A0A154L0I4_9PROT</name>
<dbReference type="InterPro" id="IPR036291">
    <property type="entry name" value="NAD(P)-bd_dom_sf"/>
</dbReference>
<evidence type="ECO:0000256" key="9">
    <source>
        <dbReference type="PIRSR" id="PIRSR000445-1"/>
    </source>
</evidence>
<dbReference type="Gene3D" id="3.30.460.30">
    <property type="entry name" value="Glutamyl-tRNA reductase, N-terminal domain"/>
    <property type="match status" value="1"/>
</dbReference>
<dbReference type="GO" id="GO:0019353">
    <property type="term" value="P:protoporphyrinogen IX biosynthetic process from glutamate"/>
    <property type="evidence" value="ECO:0007669"/>
    <property type="project" value="TreeGrafter"/>
</dbReference>
<evidence type="ECO:0000259" key="14">
    <source>
        <dbReference type="Pfam" id="PF00745"/>
    </source>
</evidence>
<evidence type="ECO:0000313" key="18">
    <source>
        <dbReference type="Proteomes" id="UP000076335"/>
    </source>
</evidence>
<dbReference type="GO" id="GO:0050661">
    <property type="term" value="F:NADP binding"/>
    <property type="evidence" value="ECO:0007669"/>
    <property type="project" value="InterPro"/>
</dbReference>
<dbReference type="InterPro" id="IPR036453">
    <property type="entry name" value="GluRdtase_dimer_dom_sf"/>
</dbReference>
<feature type="domain" description="Glutamyl-tRNA reductase N-terminal" evidence="16">
    <location>
        <begin position="21"/>
        <end position="170"/>
    </location>
</feature>
<feature type="binding site" evidence="8 10">
    <location>
        <position position="134"/>
    </location>
    <ligand>
        <name>substrate</name>
    </ligand>
</feature>
<dbReference type="InterPro" id="IPR000343">
    <property type="entry name" value="4pyrrol_synth_GluRdtase"/>
</dbReference>
<feature type="domain" description="Quinate/shikimate 5-dehydrogenase/glutamyl-tRNA reductase" evidence="15">
    <location>
        <begin position="186"/>
        <end position="320"/>
    </location>
</feature>
<feature type="binding site" evidence="8 10">
    <location>
        <begin position="128"/>
        <end position="130"/>
    </location>
    <ligand>
        <name>substrate</name>
    </ligand>
</feature>
<dbReference type="EMBL" id="LPVY01000024">
    <property type="protein sequence ID" value="KZB61125.1"/>
    <property type="molecule type" value="Genomic_DNA"/>
</dbReference>
<dbReference type="AlphaFoldDB" id="A0A154L0I4"/>
<keyword evidence="5 8" id="KW-0560">Oxidoreductase</keyword>
<gene>
    <name evidence="8" type="primary">hemA</name>
    <name evidence="17" type="ORF">AUP42_07590</name>
</gene>
<comment type="subunit">
    <text evidence="8">Homodimer.</text>
</comment>
<sequence length="449" mass="49895">MTDAFPREEAGDWPLDRLMVIGTNHRRSSEDTRDRLFIDEARLPQFLSAILQARLGQAIVVSTCNRTEIHLLASDAERGRERLIDLLALWADIDRDRLASELYIRSGRDALRHVFAVAASLDSLVIGEPEVFGQVKDAHRIARHHKLVGRELELVYQTAYAISKKVRSQTGIGQGAVSIAAAAQSVARDLHGDIANCTLLLAGAGDMGELIAASLAERGMGRVLVTDRLAARARLVARRLDCHWSELEDLDRLLAEADMVLTAGGSRRYIIDKARALDAIKRRRYRPILMIDTAVPGDIDPQVDEIAEVFFYRLDDLEKIAAEGRGGREEKADEAWALIEEEVEHFVRVRAERAAIPAMADLRAHFETVRNDALRESHGDAEKATRLLINRLLHTPTQALKDLAATTDGAGTVEWMKAQKLLTRLFALQSGSNASKAENNDETPKEDKE</sequence>
<accession>A0A154L0I4</accession>
<comment type="similarity">
    <text evidence="2 8 13">Belongs to the glutamyl-tRNA reductase family.</text>
</comment>
<evidence type="ECO:0000256" key="10">
    <source>
        <dbReference type="PIRSR" id="PIRSR000445-2"/>
    </source>
</evidence>
<dbReference type="PIRSF" id="PIRSF000445">
    <property type="entry name" value="4pyrrol_synth_GluRdtase"/>
    <property type="match status" value="1"/>
</dbReference>
<evidence type="ECO:0000256" key="5">
    <source>
        <dbReference type="ARBA" id="ARBA00023002"/>
    </source>
</evidence>
<dbReference type="SUPFAM" id="SSF69742">
    <property type="entry name" value="Glutamyl tRNA-reductase catalytic, N-terminal domain"/>
    <property type="match status" value="1"/>
</dbReference>
<keyword evidence="4 8" id="KW-0521">NADP</keyword>
<dbReference type="Proteomes" id="UP000076335">
    <property type="component" value="Unassembled WGS sequence"/>
</dbReference>
<dbReference type="EC" id="1.2.1.70" evidence="3 8"/>
<dbReference type="FunFam" id="3.30.460.30:FF:000001">
    <property type="entry name" value="Glutamyl-tRNA reductase"/>
    <property type="match status" value="1"/>
</dbReference>
<evidence type="ECO:0000256" key="13">
    <source>
        <dbReference type="RuleBase" id="RU000584"/>
    </source>
</evidence>
<dbReference type="Gene3D" id="3.40.50.720">
    <property type="entry name" value="NAD(P)-binding Rossmann-like Domain"/>
    <property type="match status" value="1"/>
</dbReference>
<feature type="site" description="Important for activity" evidence="8 12">
    <location>
        <position position="113"/>
    </location>
</feature>
<dbReference type="SUPFAM" id="SSF51735">
    <property type="entry name" value="NAD(P)-binding Rossmann-fold domains"/>
    <property type="match status" value="1"/>
</dbReference>
<dbReference type="OrthoDB" id="110209at2"/>
<dbReference type="RefSeq" id="WP_062953389.1">
    <property type="nucleotide sequence ID" value="NZ_LPVY01000024.1"/>
</dbReference>